<sequence length="157" mass="18201">MEENKITWSAFEYEHKEKNNDWFWALGIIIVAGALTSLIYGNYFFAMLLIIGGVLMGYFAKKAPGITDYELNEKGFKIKNRLFPYESIKSFWVQVDSEKNLKPTLFIRSSRMFMPILSVPIEPYHGEKIRAMILAHNIAEEEIKEHPSEKIMDALGF</sequence>
<evidence type="ECO:0008006" key="4">
    <source>
        <dbReference type="Google" id="ProtNLM"/>
    </source>
</evidence>
<dbReference type="EMBL" id="MFTO01000005">
    <property type="protein sequence ID" value="OGI64174.1"/>
    <property type="molecule type" value="Genomic_DNA"/>
</dbReference>
<organism evidence="2 3">
    <name type="scientific">Candidatus Nomurabacteria bacterium RIFCSPHIGHO2_01_FULL_40_20</name>
    <dbReference type="NCBI Taxonomy" id="1801738"/>
    <lineage>
        <taxon>Bacteria</taxon>
        <taxon>Candidatus Nomuraibacteriota</taxon>
    </lineage>
</organism>
<keyword evidence="1" id="KW-0472">Membrane</keyword>
<proteinExistence type="predicted"/>
<protein>
    <recommendedName>
        <fullName evidence="4">DUF5673 domain-containing protein</fullName>
    </recommendedName>
</protein>
<evidence type="ECO:0000256" key="1">
    <source>
        <dbReference type="SAM" id="Phobius"/>
    </source>
</evidence>
<feature type="transmembrane region" description="Helical" evidence="1">
    <location>
        <begin position="21"/>
        <end position="37"/>
    </location>
</feature>
<evidence type="ECO:0000313" key="3">
    <source>
        <dbReference type="Proteomes" id="UP000178985"/>
    </source>
</evidence>
<comment type="caution">
    <text evidence="2">The sequence shown here is derived from an EMBL/GenBank/DDBJ whole genome shotgun (WGS) entry which is preliminary data.</text>
</comment>
<name>A0A1F6V404_9BACT</name>
<reference evidence="2 3" key="1">
    <citation type="journal article" date="2016" name="Nat. Commun.">
        <title>Thousands of microbial genomes shed light on interconnected biogeochemical processes in an aquifer system.</title>
        <authorList>
            <person name="Anantharaman K."/>
            <person name="Brown C.T."/>
            <person name="Hug L.A."/>
            <person name="Sharon I."/>
            <person name="Castelle C.J."/>
            <person name="Probst A.J."/>
            <person name="Thomas B.C."/>
            <person name="Singh A."/>
            <person name="Wilkins M.J."/>
            <person name="Karaoz U."/>
            <person name="Brodie E.L."/>
            <person name="Williams K.H."/>
            <person name="Hubbard S.S."/>
            <person name="Banfield J.F."/>
        </authorList>
    </citation>
    <scope>NUCLEOTIDE SEQUENCE [LARGE SCALE GENOMIC DNA]</scope>
</reference>
<gene>
    <name evidence="2" type="ORF">A2733_02860</name>
</gene>
<dbReference type="AlphaFoldDB" id="A0A1F6V404"/>
<accession>A0A1F6V404</accession>
<keyword evidence="1" id="KW-1133">Transmembrane helix</keyword>
<evidence type="ECO:0000313" key="2">
    <source>
        <dbReference type="EMBL" id="OGI64174.1"/>
    </source>
</evidence>
<keyword evidence="1" id="KW-0812">Transmembrane</keyword>
<dbReference type="Proteomes" id="UP000178985">
    <property type="component" value="Unassembled WGS sequence"/>
</dbReference>
<feature type="transmembrane region" description="Helical" evidence="1">
    <location>
        <begin position="43"/>
        <end position="60"/>
    </location>
</feature>